<evidence type="ECO:0000256" key="8">
    <source>
        <dbReference type="ARBA" id="ARBA00023040"/>
    </source>
</evidence>
<dbReference type="InterPro" id="IPR000174">
    <property type="entry name" value="Chemokine_CXCR_1/2"/>
</dbReference>
<keyword evidence="7 18" id="KW-1133">Transmembrane helix</keyword>
<dbReference type="OrthoDB" id="9946013at2759"/>
<evidence type="ECO:0000256" key="1">
    <source>
        <dbReference type="ARBA" id="ARBA00004651"/>
    </source>
</evidence>
<keyword evidence="9 18" id="KW-0472">Membrane</keyword>
<dbReference type="GO" id="GO:0030593">
    <property type="term" value="P:neutrophil chemotaxis"/>
    <property type="evidence" value="ECO:0007669"/>
    <property type="project" value="TreeGrafter"/>
</dbReference>
<dbReference type="AlphaFoldDB" id="A0A9Q1I5J9"/>
<proteinExistence type="inferred from homology"/>
<evidence type="ECO:0000256" key="13">
    <source>
        <dbReference type="ARBA" id="ARBA00023224"/>
    </source>
</evidence>
<reference evidence="20" key="1">
    <citation type="journal article" date="2023" name="Science">
        <title>Genome structures resolve the early diversification of teleost fishes.</title>
        <authorList>
            <person name="Parey E."/>
            <person name="Louis A."/>
            <person name="Montfort J."/>
            <person name="Bouchez O."/>
            <person name="Roques C."/>
            <person name="Iampietro C."/>
            <person name="Lluch J."/>
            <person name="Castinel A."/>
            <person name="Donnadieu C."/>
            <person name="Desvignes T."/>
            <person name="Floi Bucao C."/>
            <person name="Jouanno E."/>
            <person name="Wen M."/>
            <person name="Mejri S."/>
            <person name="Dirks R."/>
            <person name="Jansen H."/>
            <person name="Henkel C."/>
            <person name="Chen W.J."/>
            <person name="Zahm M."/>
            <person name="Cabau C."/>
            <person name="Klopp C."/>
            <person name="Thompson A.W."/>
            <person name="Robinson-Rechavi M."/>
            <person name="Braasch I."/>
            <person name="Lecointre G."/>
            <person name="Bobe J."/>
            <person name="Postlethwait J.H."/>
            <person name="Berthelot C."/>
            <person name="Roest Crollius H."/>
            <person name="Guiguen Y."/>
        </authorList>
    </citation>
    <scope>NUCLEOTIDE SEQUENCE</scope>
    <source>
        <strain evidence="20">Concon-B</strain>
    </source>
</reference>
<keyword evidence="21" id="KW-1185">Reference proteome</keyword>
<organism evidence="20 21">
    <name type="scientific">Conger conger</name>
    <name type="common">Conger eel</name>
    <name type="synonym">Muraena conger</name>
    <dbReference type="NCBI Taxonomy" id="82655"/>
    <lineage>
        <taxon>Eukaryota</taxon>
        <taxon>Metazoa</taxon>
        <taxon>Chordata</taxon>
        <taxon>Craniata</taxon>
        <taxon>Vertebrata</taxon>
        <taxon>Euteleostomi</taxon>
        <taxon>Actinopterygii</taxon>
        <taxon>Neopterygii</taxon>
        <taxon>Teleostei</taxon>
        <taxon>Anguilliformes</taxon>
        <taxon>Congridae</taxon>
        <taxon>Conger</taxon>
    </lineage>
</organism>
<feature type="transmembrane region" description="Helical" evidence="18">
    <location>
        <begin position="111"/>
        <end position="135"/>
    </location>
</feature>
<evidence type="ECO:0000256" key="15">
    <source>
        <dbReference type="ARBA" id="ARBA00033468"/>
    </source>
</evidence>
<dbReference type="GO" id="GO:0019722">
    <property type="term" value="P:calcium-mediated signaling"/>
    <property type="evidence" value="ECO:0007669"/>
    <property type="project" value="TreeGrafter"/>
</dbReference>
<keyword evidence="4" id="KW-0145">Chemotaxis</keyword>
<dbReference type="GO" id="GO:0016493">
    <property type="term" value="F:C-C chemokine receptor activity"/>
    <property type="evidence" value="ECO:0007669"/>
    <property type="project" value="TreeGrafter"/>
</dbReference>
<gene>
    <name evidence="20" type="ORF">COCON_G00050890</name>
</gene>
<dbReference type="GO" id="GO:0019957">
    <property type="term" value="F:C-C chemokine binding"/>
    <property type="evidence" value="ECO:0007669"/>
    <property type="project" value="TreeGrafter"/>
</dbReference>
<dbReference type="InterPro" id="IPR017452">
    <property type="entry name" value="GPCR_Rhodpsn_7TM"/>
</dbReference>
<dbReference type="GO" id="GO:0007204">
    <property type="term" value="P:positive regulation of cytosolic calcium ion concentration"/>
    <property type="evidence" value="ECO:0007669"/>
    <property type="project" value="TreeGrafter"/>
</dbReference>
<dbReference type="EMBL" id="JAFJMO010000003">
    <property type="protein sequence ID" value="KAJ8282570.1"/>
    <property type="molecule type" value="Genomic_DNA"/>
</dbReference>
<feature type="transmembrane region" description="Helical" evidence="18">
    <location>
        <begin position="222"/>
        <end position="243"/>
    </location>
</feature>
<dbReference type="InterPro" id="IPR050119">
    <property type="entry name" value="CCR1-9-like"/>
</dbReference>
<feature type="transmembrane region" description="Helical" evidence="18">
    <location>
        <begin position="189"/>
        <end position="210"/>
    </location>
</feature>
<keyword evidence="3" id="KW-1003">Cell membrane</keyword>
<protein>
    <recommendedName>
        <fullName evidence="2">C-X-C chemokine receptor type 2</fullName>
    </recommendedName>
    <alternativeName>
        <fullName evidence="15">High affinity interleukin-8 receptor B</fullName>
    </alternativeName>
</protein>
<evidence type="ECO:0000256" key="14">
    <source>
        <dbReference type="ARBA" id="ARBA00025505"/>
    </source>
</evidence>
<evidence type="ECO:0000313" key="20">
    <source>
        <dbReference type="EMBL" id="KAJ8282570.1"/>
    </source>
</evidence>
<evidence type="ECO:0000256" key="17">
    <source>
        <dbReference type="RuleBase" id="RU000688"/>
    </source>
</evidence>
<evidence type="ECO:0000259" key="19">
    <source>
        <dbReference type="PROSITE" id="PS50262"/>
    </source>
</evidence>
<dbReference type="InterPro" id="IPR000276">
    <property type="entry name" value="GPCR_Rhodpsn"/>
</dbReference>
<dbReference type="SUPFAM" id="SSF81321">
    <property type="entry name" value="Family A G protein-coupled receptor-like"/>
    <property type="match status" value="1"/>
</dbReference>
<keyword evidence="6 17" id="KW-0812">Transmembrane</keyword>
<dbReference type="PRINTS" id="PR00427">
    <property type="entry name" value="INTRLEUKIN8R"/>
</dbReference>
<keyword evidence="11 17" id="KW-0675">Receptor</keyword>
<keyword evidence="8 17" id="KW-0297">G-protein coupled receptor</keyword>
<evidence type="ECO:0000256" key="18">
    <source>
        <dbReference type="SAM" id="Phobius"/>
    </source>
</evidence>
<evidence type="ECO:0000256" key="10">
    <source>
        <dbReference type="ARBA" id="ARBA00023157"/>
    </source>
</evidence>
<comment type="similarity">
    <text evidence="17">Belongs to the G-protein coupled receptor 1 family.</text>
</comment>
<evidence type="ECO:0000256" key="11">
    <source>
        <dbReference type="ARBA" id="ARBA00023170"/>
    </source>
</evidence>
<dbReference type="PANTHER" id="PTHR10489">
    <property type="entry name" value="CELL ADHESION MOLECULE"/>
    <property type="match status" value="1"/>
</dbReference>
<evidence type="ECO:0000256" key="5">
    <source>
        <dbReference type="ARBA" id="ARBA00022553"/>
    </source>
</evidence>
<comment type="subunit">
    <text evidence="16">Interacts with IL8. Interacts with GNAI2.</text>
</comment>
<evidence type="ECO:0000256" key="16">
    <source>
        <dbReference type="ARBA" id="ARBA00034130"/>
    </source>
</evidence>
<dbReference type="PRINTS" id="PR00237">
    <property type="entry name" value="GPCRRHODOPSN"/>
</dbReference>
<evidence type="ECO:0000313" key="21">
    <source>
        <dbReference type="Proteomes" id="UP001152803"/>
    </source>
</evidence>
<dbReference type="Gene3D" id="1.20.1070.10">
    <property type="entry name" value="Rhodopsin 7-helix transmembrane proteins"/>
    <property type="match status" value="1"/>
</dbReference>
<dbReference type="Proteomes" id="UP001152803">
    <property type="component" value="Unassembled WGS sequence"/>
</dbReference>
<evidence type="ECO:0000256" key="6">
    <source>
        <dbReference type="ARBA" id="ARBA00022692"/>
    </source>
</evidence>
<comment type="caution">
    <text evidence="20">The sequence shown here is derived from an EMBL/GenBank/DDBJ whole genome shotgun (WGS) entry which is preliminary data.</text>
</comment>
<dbReference type="GO" id="GO:0006955">
    <property type="term" value="P:immune response"/>
    <property type="evidence" value="ECO:0007669"/>
    <property type="project" value="TreeGrafter"/>
</dbReference>
<dbReference type="PROSITE" id="PS00237">
    <property type="entry name" value="G_PROTEIN_RECEP_F1_1"/>
    <property type="match status" value="1"/>
</dbReference>
<comment type="subcellular location">
    <subcellularLocation>
        <location evidence="1">Cell membrane</location>
        <topology evidence="1">Multi-pass membrane protein</topology>
    </subcellularLocation>
</comment>
<feature type="domain" description="G-protein coupled receptors family 1 profile" evidence="19">
    <location>
        <begin position="126"/>
        <end position="377"/>
    </location>
</feature>
<feature type="transmembrane region" description="Helical" evidence="18">
    <location>
        <begin position="147"/>
        <end position="169"/>
    </location>
</feature>
<evidence type="ECO:0000256" key="7">
    <source>
        <dbReference type="ARBA" id="ARBA00022989"/>
    </source>
</evidence>
<keyword evidence="10" id="KW-1015">Disulfide bond</keyword>
<sequence>MKKKIMRADAILQQDDRQTCRQSRSEQLFQSSHFHHNKQPLTAGLRILNTHAELKVELCGQVDWCRQHSEIHKMVIIPMVKEDDFSDYNHTYYEMYPAPCEPDSPVLIKGLLVTIYSVVFLLSLLGNTVVLYVAWSMESRRTSTDTYLMHLALADLLFSLTLPFWAVFIHSEWIFGTFLCKLLAGLQEATFYSGVLLLACISVDRYLAIVKATQAISQRRRLVAVVCGVVWVLAGLLSLPVLVQWEAFQPGNQDGLVCHKNLQAEDMARWRLGLRLLHHIVGFFVPLAVMLFCYGFTAVTLLRGRTAQRHRAMHVILWVVLAFVGCWLPNNVAILTDTLLRARWVEETCTFRSQLDFTLKVTQVLAFLHCAINPILYAFIGHRFRSQLFTTLFNHGLFRNTVLSKYRHSSVRTSTSCNISTV</sequence>
<keyword evidence="13 17" id="KW-0807">Transducer</keyword>
<dbReference type="PANTHER" id="PTHR10489:SF689">
    <property type="entry name" value="C-X-C CHEMOKINE RECEPTOR TYPE 2"/>
    <property type="match status" value="1"/>
</dbReference>
<keyword evidence="5" id="KW-0597">Phosphoprotein</keyword>
<evidence type="ECO:0000256" key="9">
    <source>
        <dbReference type="ARBA" id="ARBA00023136"/>
    </source>
</evidence>
<dbReference type="Pfam" id="PF00001">
    <property type="entry name" value="7tm_1"/>
    <property type="match status" value="1"/>
</dbReference>
<accession>A0A9Q1I5J9</accession>
<evidence type="ECO:0000256" key="2">
    <source>
        <dbReference type="ARBA" id="ARBA00020033"/>
    </source>
</evidence>
<evidence type="ECO:0000256" key="3">
    <source>
        <dbReference type="ARBA" id="ARBA00022475"/>
    </source>
</evidence>
<dbReference type="GO" id="GO:0016494">
    <property type="term" value="F:C-X-C chemokine receptor activity"/>
    <property type="evidence" value="ECO:0007669"/>
    <property type="project" value="InterPro"/>
</dbReference>
<evidence type="ECO:0000256" key="4">
    <source>
        <dbReference type="ARBA" id="ARBA00022500"/>
    </source>
</evidence>
<feature type="transmembrane region" description="Helical" evidence="18">
    <location>
        <begin position="361"/>
        <end position="380"/>
    </location>
</feature>
<dbReference type="PROSITE" id="PS50262">
    <property type="entry name" value="G_PROTEIN_RECEP_F1_2"/>
    <property type="match status" value="1"/>
</dbReference>
<feature type="transmembrane region" description="Helical" evidence="18">
    <location>
        <begin position="315"/>
        <end position="335"/>
    </location>
</feature>
<evidence type="ECO:0000256" key="12">
    <source>
        <dbReference type="ARBA" id="ARBA00023180"/>
    </source>
</evidence>
<comment type="function">
    <text evidence="14">Receptor for interleukin-8 which is a powerful neutrophil chemotactic factor. Binding of IL-8 to the receptor causes activation of neutrophils. This response is mediated via a G-protein that activates a phosphatidylinositol-calcium second messenger system. Binds to IL-8 with high affinity. Also binds with high affinity to CXCL3, GRO/MGSA and NAP-2.</text>
</comment>
<dbReference type="GO" id="GO:0009897">
    <property type="term" value="C:external side of plasma membrane"/>
    <property type="evidence" value="ECO:0007669"/>
    <property type="project" value="TreeGrafter"/>
</dbReference>
<keyword evidence="12" id="KW-0325">Glycoprotein</keyword>
<name>A0A9Q1I5J9_CONCO</name>
<feature type="transmembrane region" description="Helical" evidence="18">
    <location>
        <begin position="276"/>
        <end position="303"/>
    </location>
</feature>